<accession>A0A7H0IQ39</accession>
<evidence type="ECO:0000313" key="2">
    <source>
        <dbReference type="Proteomes" id="UP000516052"/>
    </source>
</evidence>
<keyword evidence="2" id="KW-1185">Reference proteome</keyword>
<reference evidence="1 2" key="1">
    <citation type="submission" date="2020-08" db="EMBL/GenBank/DDBJ databases">
        <title>A novel species.</title>
        <authorList>
            <person name="Gao J."/>
        </authorList>
    </citation>
    <scope>NUCLEOTIDE SEQUENCE [LARGE SCALE GENOMIC DNA]</scope>
    <source>
        <strain evidence="1 2">CRXT-G-22</strain>
    </source>
</reference>
<evidence type="ECO:0000313" key="1">
    <source>
        <dbReference type="EMBL" id="QNP74905.1"/>
    </source>
</evidence>
<dbReference type="KEGG" id="sroi:IAG44_39430"/>
<dbReference type="RefSeq" id="WP_187751828.1">
    <property type="nucleotide sequence ID" value="NZ_CP060828.1"/>
</dbReference>
<dbReference type="EMBL" id="CP060828">
    <property type="protein sequence ID" value="QNP74905.1"/>
    <property type="molecule type" value="Genomic_DNA"/>
</dbReference>
<protein>
    <recommendedName>
        <fullName evidence="3">Methyltransferase</fullName>
    </recommendedName>
</protein>
<name>A0A7H0IQ39_9ACTN</name>
<dbReference type="Proteomes" id="UP000516052">
    <property type="component" value="Chromosome"/>
</dbReference>
<dbReference type="AlphaFoldDB" id="A0A7H0IQ39"/>
<organism evidence="1 2">
    <name type="scientific">Streptomyces roseirectus</name>
    <dbReference type="NCBI Taxonomy" id="2768066"/>
    <lineage>
        <taxon>Bacteria</taxon>
        <taxon>Bacillati</taxon>
        <taxon>Actinomycetota</taxon>
        <taxon>Actinomycetes</taxon>
        <taxon>Kitasatosporales</taxon>
        <taxon>Streptomycetaceae</taxon>
        <taxon>Streptomyces</taxon>
    </lineage>
</organism>
<sequence>MKSWAWAAPVGVLHLASPSPPNPPFTDDGEPVAHLAAVRERLWTRAALAPHLDRAGFKVVDGIPAVPRDDAAGRVDAEILVLAAVE</sequence>
<evidence type="ECO:0008006" key="3">
    <source>
        <dbReference type="Google" id="ProtNLM"/>
    </source>
</evidence>
<gene>
    <name evidence="1" type="ORF">IAG44_39430</name>
</gene>
<proteinExistence type="predicted"/>